<dbReference type="InterPro" id="IPR050237">
    <property type="entry name" value="ATP-dep_AMP-bd_enzyme"/>
</dbReference>
<evidence type="ECO:0000256" key="2">
    <source>
        <dbReference type="ARBA" id="ARBA00022598"/>
    </source>
</evidence>
<dbReference type="Gene3D" id="3.40.50.980">
    <property type="match status" value="2"/>
</dbReference>
<dbReference type="Pfam" id="PF13193">
    <property type="entry name" value="AMP-binding_C"/>
    <property type="match status" value="1"/>
</dbReference>
<evidence type="ECO:0000313" key="6">
    <source>
        <dbReference type="Proteomes" id="UP001329915"/>
    </source>
</evidence>
<dbReference type="KEGG" id="dbc:MFMK1_001445"/>
<evidence type="ECO:0000259" key="4">
    <source>
        <dbReference type="Pfam" id="PF13193"/>
    </source>
</evidence>
<dbReference type="Pfam" id="PF00501">
    <property type="entry name" value="AMP-binding"/>
    <property type="match status" value="1"/>
</dbReference>
<keyword evidence="2 5" id="KW-0436">Ligase</keyword>
<evidence type="ECO:0000313" key="5">
    <source>
        <dbReference type="EMBL" id="WRO21635.1"/>
    </source>
</evidence>
<dbReference type="PANTHER" id="PTHR43767:SF1">
    <property type="entry name" value="NONRIBOSOMAL PEPTIDE SYNTHASE PES1 (EUROFUNG)-RELATED"/>
    <property type="match status" value="1"/>
</dbReference>
<feature type="domain" description="AMP-dependent synthetase/ligase" evidence="3">
    <location>
        <begin position="34"/>
        <end position="400"/>
    </location>
</feature>
<evidence type="ECO:0000256" key="1">
    <source>
        <dbReference type="ARBA" id="ARBA00006432"/>
    </source>
</evidence>
<dbReference type="InterPro" id="IPR045851">
    <property type="entry name" value="AMP-bd_C_sf"/>
</dbReference>
<keyword evidence="6" id="KW-1185">Reference proteome</keyword>
<dbReference type="FunFam" id="3.30.300.30:FF:000008">
    <property type="entry name" value="2,3-dihydroxybenzoate-AMP ligase"/>
    <property type="match status" value="1"/>
</dbReference>
<gene>
    <name evidence="5" type="ORF">MFMK1_001445</name>
</gene>
<proteinExistence type="inferred from homology"/>
<comment type="similarity">
    <text evidence="1">Belongs to the ATP-dependent AMP-binding enzyme family.</text>
</comment>
<protein>
    <submittedName>
        <fullName evidence="5">Long-chain fatty acid--CoA ligase</fullName>
    </submittedName>
</protein>
<dbReference type="RefSeq" id="WP_366924466.1">
    <property type="nucleotide sequence ID" value="NZ_CP121694.1"/>
</dbReference>
<reference evidence="5 6" key="1">
    <citation type="submission" date="2023-04" db="EMBL/GenBank/DDBJ databases">
        <authorList>
            <person name="Hsu D."/>
        </authorList>
    </citation>
    <scope>NUCLEOTIDE SEQUENCE [LARGE SCALE GENOMIC DNA]</scope>
    <source>
        <strain evidence="5 6">MK1</strain>
    </source>
</reference>
<organism evidence="5 6">
    <name type="scientific">Metallumcola ferriviriculae</name>
    <dbReference type="NCBI Taxonomy" id="3039180"/>
    <lineage>
        <taxon>Bacteria</taxon>
        <taxon>Bacillati</taxon>
        <taxon>Bacillota</taxon>
        <taxon>Clostridia</taxon>
        <taxon>Neomoorellales</taxon>
        <taxon>Desulfitibacteraceae</taxon>
        <taxon>Metallumcola</taxon>
    </lineage>
</organism>
<dbReference type="FunFam" id="3.40.50.12780:FF:000003">
    <property type="entry name" value="Long-chain-fatty-acid--CoA ligase FadD"/>
    <property type="match status" value="1"/>
</dbReference>
<dbReference type="InterPro" id="IPR020845">
    <property type="entry name" value="AMP-binding_CS"/>
</dbReference>
<dbReference type="Proteomes" id="UP001329915">
    <property type="component" value="Chromosome"/>
</dbReference>
<name>A0AAU0UN77_9FIRM</name>
<dbReference type="PROSITE" id="PS00455">
    <property type="entry name" value="AMP_BINDING"/>
    <property type="match status" value="1"/>
</dbReference>
<dbReference type="Gene3D" id="2.30.38.10">
    <property type="entry name" value="Luciferase, Domain 3"/>
    <property type="match status" value="1"/>
</dbReference>
<dbReference type="InterPro" id="IPR000873">
    <property type="entry name" value="AMP-dep_synth/lig_dom"/>
</dbReference>
<dbReference type="Gene3D" id="3.30.300.30">
    <property type="match status" value="1"/>
</dbReference>
<dbReference type="CDD" id="cd05936">
    <property type="entry name" value="FC-FACS_FadD_like"/>
    <property type="match status" value="1"/>
</dbReference>
<accession>A0AAU0UN77</accession>
<sequence length="539" mass="59969">MSTNQEQLWYKSYPEQVDFNLEYPKKTLPQLIDELAEQYSDVDAYVFAGKKASYREFSEQVGRFATALTDIGITKGDRVAVMAPNCPQYVISYYAILKIGAVVVQTNPMYTQREVEHQLKDSGAESMIVYDALYPTVAAVRGKTNLKNVILFSLGQEVPAQGDNIERFEQLLAGTKNQPPEVDVDLEDVAVFQYTGGTTGVSKGAMLTHMNVMSDAYMVKTWTHDATMGAEKSLVVLPLFHSYGMSTSMNTTLLMAGTLILVPRFEPEEVLKLIEAYRPTIFNGVPTMYTALLQHPKLKDFDLSSIRICITGGSAMPVEVQQKFQNITGAKILEGFGLSESSPVTHCNPLGKTVKVGSIGVPMPDTYCKIVDIDTGEKELEPGQEGELIIKGPQVMKGYWNMDEETASTLRNGWLFTGDIAKMDDEGYFFIVDRKKEMIIAGGYNIYPREVEEVLYEHPNVAEAAVAGVPDEYRGETVCAFVVPKAGTELDEKEVIKFCRERMAAYKAPRKVVVMAELPKTTVGKILRRKLTELYSEAK</sequence>
<evidence type="ECO:0000259" key="3">
    <source>
        <dbReference type="Pfam" id="PF00501"/>
    </source>
</evidence>
<dbReference type="InterPro" id="IPR025110">
    <property type="entry name" value="AMP-bd_C"/>
</dbReference>
<dbReference type="NCBIfam" id="NF004837">
    <property type="entry name" value="PRK06187.1"/>
    <property type="match status" value="1"/>
</dbReference>
<dbReference type="SUPFAM" id="SSF56801">
    <property type="entry name" value="Acetyl-CoA synthetase-like"/>
    <property type="match status" value="1"/>
</dbReference>
<dbReference type="GO" id="GO:0016878">
    <property type="term" value="F:acid-thiol ligase activity"/>
    <property type="evidence" value="ECO:0007669"/>
    <property type="project" value="UniProtKB-ARBA"/>
</dbReference>
<dbReference type="EMBL" id="CP121694">
    <property type="protein sequence ID" value="WRO21635.1"/>
    <property type="molecule type" value="Genomic_DNA"/>
</dbReference>
<feature type="domain" description="AMP-binding enzyme C-terminal" evidence="4">
    <location>
        <begin position="450"/>
        <end position="525"/>
    </location>
</feature>
<dbReference type="PANTHER" id="PTHR43767">
    <property type="entry name" value="LONG-CHAIN-FATTY-ACID--COA LIGASE"/>
    <property type="match status" value="1"/>
</dbReference>
<dbReference type="AlphaFoldDB" id="A0AAU0UN77"/>